<dbReference type="GO" id="GO:0005737">
    <property type="term" value="C:cytoplasm"/>
    <property type="evidence" value="ECO:0007669"/>
    <property type="project" value="UniProtKB-SubCell"/>
</dbReference>
<dbReference type="PANTHER" id="PTHR10907">
    <property type="entry name" value="REGUCALCIN"/>
    <property type="match status" value="1"/>
</dbReference>
<feature type="domain" description="SMP-30/Gluconolactonase/LRE-like region" evidence="16">
    <location>
        <begin position="18"/>
        <end position="276"/>
    </location>
</feature>
<keyword evidence="15" id="KW-0862">Zinc</keyword>
<dbReference type="SUPFAM" id="SSF63829">
    <property type="entry name" value="Calcium-dependent phosphotriesterase"/>
    <property type="match status" value="1"/>
</dbReference>
<comment type="subcellular location">
    <subcellularLocation>
        <location evidence="5">Cytoplasm</location>
    </subcellularLocation>
</comment>
<evidence type="ECO:0000256" key="11">
    <source>
        <dbReference type="ARBA" id="ARBA00022801"/>
    </source>
</evidence>
<keyword evidence="11" id="KW-0378">Hydrolase</keyword>
<dbReference type="Pfam" id="PF08450">
    <property type="entry name" value="SGL"/>
    <property type="match status" value="1"/>
</dbReference>
<keyword evidence="10 15" id="KW-0479">Metal-binding</keyword>
<evidence type="ECO:0000256" key="12">
    <source>
        <dbReference type="ARBA" id="ARBA00022837"/>
    </source>
</evidence>
<evidence type="ECO:0000256" key="5">
    <source>
        <dbReference type="ARBA" id="ARBA00004496"/>
    </source>
</evidence>
<dbReference type="InterPro" id="IPR005511">
    <property type="entry name" value="SMP-30"/>
</dbReference>
<dbReference type="OrthoDB" id="423498at2759"/>
<dbReference type="PRINTS" id="PR01790">
    <property type="entry name" value="SMP30FAMILY"/>
</dbReference>
<sequence length="315" mass="34251">MDYSLKVVPGSIKCPQGLGEGVHWDAEKEELLYVDLTGQKVYRYVPESGECYHLKIDEAWVPVIIPVKDDPNKYLVSVGRSIQIMEWDGKSETAESFKTLNTVDNDNPTNWLNDGKCDASGRFWTGSVGQYSFQTGKADLKKGTLYSLGKDAKLKGHISEIDFSNGLTWSPDNRTMYYNDSYSGVVAAFDFDIMDGKLSNRRSVFDFCKANISGVPDGMTADSDGNLWIAMFSGDGLIKVDPNTGKQIGCVKVPTKRATCPTFGGKNLDILYITTAGAFMPNENASDIGEDCGAVFQAENVGARGISGGISFAGV</sequence>
<evidence type="ECO:0000313" key="18">
    <source>
        <dbReference type="Proteomes" id="UP000198287"/>
    </source>
</evidence>
<dbReference type="InterPro" id="IPR013658">
    <property type="entry name" value="SGL"/>
</dbReference>
<dbReference type="GO" id="GO:0005509">
    <property type="term" value="F:calcium ion binding"/>
    <property type="evidence" value="ECO:0007669"/>
    <property type="project" value="InterPro"/>
</dbReference>
<feature type="active site" description="Proton donor/acceptor" evidence="14">
    <location>
        <position position="217"/>
    </location>
</feature>
<keyword evidence="12" id="KW-0106">Calcium</keyword>
<evidence type="ECO:0000256" key="2">
    <source>
        <dbReference type="ARBA" id="ARBA00001913"/>
    </source>
</evidence>
<dbReference type="OMA" id="PRISCCC"/>
<comment type="cofactor">
    <cofactor evidence="3">
        <name>Mn(2+)</name>
        <dbReference type="ChEBI" id="CHEBI:29035"/>
    </cofactor>
</comment>
<dbReference type="EMBL" id="LNIX01000036">
    <property type="protein sequence ID" value="OXA40016.1"/>
    <property type="molecule type" value="Genomic_DNA"/>
</dbReference>
<comment type="similarity">
    <text evidence="6">Belongs to the SMP-30/CGR1 family.</text>
</comment>
<evidence type="ECO:0000313" key="17">
    <source>
        <dbReference type="EMBL" id="OXA40016.1"/>
    </source>
</evidence>
<name>A0A226D6W9_FOLCA</name>
<feature type="binding site" evidence="15">
    <location>
        <position position="113"/>
    </location>
    <ligand>
        <name>substrate</name>
    </ligand>
</feature>
<comment type="cofactor">
    <cofactor evidence="2">
        <name>Ca(2+)</name>
        <dbReference type="ChEBI" id="CHEBI:29108"/>
    </cofactor>
</comment>
<dbReference type="GO" id="GO:0030234">
    <property type="term" value="F:enzyme regulator activity"/>
    <property type="evidence" value="ECO:0007669"/>
    <property type="project" value="InterPro"/>
</dbReference>
<feature type="binding site" evidence="15">
    <location>
        <position position="217"/>
    </location>
    <ligand>
        <name>a divalent metal cation</name>
        <dbReference type="ChEBI" id="CHEBI:60240"/>
    </ligand>
</feature>
<dbReference type="FunFam" id="2.120.10.30:FF:000027">
    <property type="entry name" value="Regucalcin homologue"/>
    <property type="match status" value="1"/>
</dbReference>
<dbReference type="Proteomes" id="UP000198287">
    <property type="component" value="Unassembled WGS sequence"/>
</dbReference>
<evidence type="ECO:0000256" key="6">
    <source>
        <dbReference type="ARBA" id="ARBA00008853"/>
    </source>
</evidence>
<evidence type="ECO:0000256" key="15">
    <source>
        <dbReference type="PIRSR" id="PIRSR605511-2"/>
    </source>
</evidence>
<dbReference type="EC" id="3.1.1.17" evidence="7"/>
<dbReference type="STRING" id="158441.A0A226D6W9"/>
<dbReference type="GO" id="GO:0004341">
    <property type="term" value="F:gluconolactonase activity"/>
    <property type="evidence" value="ECO:0007669"/>
    <property type="project" value="UniProtKB-EC"/>
</dbReference>
<dbReference type="AlphaFoldDB" id="A0A226D6W9"/>
<evidence type="ECO:0000256" key="9">
    <source>
        <dbReference type="ARBA" id="ARBA00022490"/>
    </source>
</evidence>
<dbReference type="GO" id="GO:0019853">
    <property type="term" value="P:L-ascorbic acid biosynthetic process"/>
    <property type="evidence" value="ECO:0007669"/>
    <property type="project" value="TreeGrafter"/>
</dbReference>
<dbReference type="Gene3D" id="2.120.10.30">
    <property type="entry name" value="TolB, C-terminal domain"/>
    <property type="match status" value="1"/>
</dbReference>
<dbReference type="PANTHER" id="PTHR10907:SF66">
    <property type="entry name" value="MIP34848P1-RELATED"/>
    <property type="match status" value="1"/>
</dbReference>
<evidence type="ECO:0000256" key="10">
    <source>
        <dbReference type="ARBA" id="ARBA00022723"/>
    </source>
</evidence>
<proteinExistence type="inferred from homology"/>
<evidence type="ECO:0000256" key="7">
    <source>
        <dbReference type="ARBA" id="ARBA00013227"/>
    </source>
</evidence>
<keyword evidence="9" id="KW-0963">Cytoplasm</keyword>
<gene>
    <name evidence="17" type="ORF">Fcan01_25283</name>
</gene>
<evidence type="ECO:0000256" key="13">
    <source>
        <dbReference type="ARBA" id="ARBA00032464"/>
    </source>
</evidence>
<evidence type="ECO:0000256" key="4">
    <source>
        <dbReference type="ARBA" id="ARBA00001946"/>
    </source>
</evidence>
<evidence type="ECO:0000256" key="1">
    <source>
        <dbReference type="ARBA" id="ARBA00001589"/>
    </source>
</evidence>
<evidence type="ECO:0000256" key="8">
    <source>
        <dbReference type="ARBA" id="ARBA00016808"/>
    </source>
</evidence>
<accession>A0A226D6W9</accession>
<comment type="cofactor">
    <cofactor evidence="4">
        <name>Mg(2+)</name>
        <dbReference type="ChEBI" id="CHEBI:18420"/>
    </cofactor>
</comment>
<comment type="cofactor">
    <cofactor evidence="15">
        <name>Zn(2+)</name>
        <dbReference type="ChEBI" id="CHEBI:29105"/>
    </cofactor>
    <text evidence="15">Binds 1 divalent metal cation per subunit.</text>
</comment>
<dbReference type="InterPro" id="IPR011042">
    <property type="entry name" value="6-blade_b-propeller_TolB-like"/>
</dbReference>
<reference evidence="17 18" key="1">
    <citation type="submission" date="2015-12" db="EMBL/GenBank/DDBJ databases">
        <title>The genome of Folsomia candida.</title>
        <authorList>
            <person name="Faddeeva A."/>
            <person name="Derks M.F."/>
            <person name="Anvar Y."/>
            <person name="Smit S."/>
            <person name="Van Straalen N."/>
            <person name="Roelofs D."/>
        </authorList>
    </citation>
    <scope>NUCLEOTIDE SEQUENCE [LARGE SCALE GENOMIC DNA]</scope>
    <source>
        <strain evidence="17 18">VU population</strain>
        <tissue evidence="17">Whole body</tissue>
    </source>
</reference>
<evidence type="ECO:0000259" key="16">
    <source>
        <dbReference type="Pfam" id="PF08450"/>
    </source>
</evidence>
<protein>
    <recommendedName>
        <fullName evidence="8">Regucalcin</fullName>
        <ecNumber evidence="7">3.1.1.17</ecNumber>
    </recommendedName>
    <alternativeName>
        <fullName evidence="13">Gluconolactonase</fullName>
    </alternativeName>
</protein>
<feature type="binding site" evidence="15">
    <location>
        <position position="20"/>
    </location>
    <ligand>
        <name>a divalent metal cation</name>
        <dbReference type="ChEBI" id="CHEBI:60240"/>
    </ligand>
</feature>
<keyword evidence="18" id="KW-1185">Reference proteome</keyword>
<comment type="catalytic activity">
    <reaction evidence="1">
        <text>D-glucono-1,5-lactone + H2O = D-gluconate + H(+)</text>
        <dbReference type="Rhea" id="RHEA:10440"/>
        <dbReference type="ChEBI" id="CHEBI:15377"/>
        <dbReference type="ChEBI" id="CHEBI:15378"/>
        <dbReference type="ChEBI" id="CHEBI:16217"/>
        <dbReference type="ChEBI" id="CHEBI:18391"/>
        <dbReference type="EC" id="3.1.1.17"/>
    </reaction>
</comment>
<feature type="binding site" evidence="15">
    <location>
        <position position="165"/>
    </location>
    <ligand>
        <name>a divalent metal cation</name>
        <dbReference type="ChEBI" id="CHEBI:60240"/>
    </ligand>
</feature>
<comment type="caution">
    <text evidence="17">The sequence shown here is derived from an EMBL/GenBank/DDBJ whole genome shotgun (WGS) entry which is preliminary data.</text>
</comment>
<dbReference type="PRINTS" id="PR01791">
    <property type="entry name" value="REGUCALCIN"/>
</dbReference>
<evidence type="ECO:0000256" key="14">
    <source>
        <dbReference type="PIRSR" id="PIRSR605511-1"/>
    </source>
</evidence>
<evidence type="ECO:0000256" key="3">
    <source>
        <dbReference type="ARBA" id="ARBA00001936"/>
    </source>
</evidence>
<organism evidence="17 18">
    <name type="scientific">Folsomia candida</name>
    <name type="common">Springtail</name>
    <dbReference type="NCBI Taxonomy" id="158441"/>
    <lineage>
        <taxon>Eukaryota</taxon>
        <taxon>Metazoa</taxon>
        <taxon>Ecdysozoa</taxon>
        <taxon>Arthropoda</taxon>
        <taxon>Hexapoda</taxon>
        <taxon>Collembola</taxon>
        <taxon>Entomobryomorpha</taxon>
        <taxon>Isotomoidea</taxon>
        <taxon>Isotomidae</taxon>
        <taxon>Proisotominae</taxon>
        <taxon>Folsomia</taxon>
    </lineage>
</organism>
<dbReference type="InterPro" id="IPR008367">
    <property type="entry name" value="Regucalcin"/>
</dbReference>